<protein>
    <submittedName>
        <fullName evidence="1">Uncharacterized protein</fullName>
    </submittedName>
</protein>
<dbReference type="VEuPathDB" id="FungiDB:FUN_014107"/>
<sequence>LWCRLAIPLLWENPFSISTGNYNFIEIYLYNLNLNDDLKTELNKYDIDKLLPSNTLFNYPSFIKYLNTQEFISSVGRWAKVYLNLNKKLVIISLFKIFIENDVNLHTLEIELTHHGYLSYFNNGILELILQNTNLIHNIKFLKLYNGKTPGFLYINNNPNEDKSQIDQSLQLLLQKYGAYLENLGCGFRSNHDPISKKLIKSIIKYCKNIKLLDLHDYNNQIIYPTLNLIENIKQNLNYLTINIFEPVVLRNIIDYNKYSSIILQNLGQILPSKLEYLSLTLHIKASNFKLFLESSKNTFIKKLLINNEDGDDILPYIKKYIMKKKRVKYLAIKNSFHKNALFHNKDLFYLKDEVEEFGSGPIMQIKTNKYMSNYYIL</sequence>
<reference evidence="1 2" key="2">
    <citation type="submission" date="2017-10" db="EMBL/GenBank/DDBJ databases">
        <title>Genome analyses suggest a sexual origin of heterokaryosis in a supposedly ancient asexual fungus.</title>
        <authorList>
            <person name="Corradi N."/>
            <person name="Sedzielewska K."/>
            <person name="Noel J."/>
            <person name="Charron P."/>
            <person name="Farinelli L."/>
            <person name="Marton T."/>
            <person name="Kruger M."/>
            <person name="Pelin A."/>
            <person name="Brachmann A."/>
            <person name="Corradi N."/>
        </authorList>
    </citation>
    <scope>NUCLEOTIDE SEQUENCE [LARGE SCALE GENOMIC DNA]</scope>
    <source>
        <strain evidence="1 2">A1</strain>
    </source>
</reference>
<gene>
    <name evidence="1" type="ORF">RhiirA1_479630</name>
</gene>
<evidence type="ECO:0000313" key="1">
    <source>
        <dbReference type="EMBL" id="PKC53273.1"/>
    </source>
</evidence>
<dbReference type="AlphaFoldDB" id="A0A2N0QQE8"/>
<dbReference type="VEuPathDB" id="FungiDB:RhiirA1_479630"/>
<feature type="non-terminal residue" evidence="1">
    <location>
        <position position="1"/>
    </location>
</feature>
<evidence type="ECO:0000313" key="2">
    <source>
        <dbReference type="Proteomes" id="UP000232688"/>
    </source>
</evidence>
<name>A0A2N0QQE8_9GLOM</name>
<dbReference type="Proteomes" id="UP000232688">
    <property type="component" value="Unassembled WGS sequence"/>
</dbReference>
<reference evidence="1 2" key="1">
    <citation type="submission" date="2017-10" db="EMBL/GenBank/DDBJ databases">
        <title>Extensive intraspecific genome diversity in a model arbuscular mycorrhizal fungus.</title>
        <authorList>
            <person name="Chen E.C.H."/>
            <person name="Morin E."/>
            <person name="Baudet D."/>
            <person name="Noel J."/>
            <person name="Ndikumana S."/>
            <person name="Charron P."/>
            <person name="St-Onge C."/>
            <person name="Giorgi J."/>
            <person name="Grigoriev I.V."/>
            <person name="Roux C."/>
            <person name="Martin F.M."/>
            <person name="Corradi N."/>
        </authorList>
    </citation>
    <scope>NUCLEOTIDE SEQUENCE [LARGE SCALE GENOMIC DNA]</scope>
    <source>
        <strain evidence="1 2">A1</strain>
    </source>
</reference>
<proteinExistence type="predicted"/>
<comment type="caution">
    <text evidence="1">The sequence shown here is derived from an EMBL/GenBank/DDBJ whole genome shotgun (WGS) entry which is preliminary data.</text>
</comment>
<dbReference type="EMBL" id="LLXH01004428">
    <property type="protein sequence ID" value="PKC53273.1"/>
    <property type="molecule type" value="Genomic_DNA"/>
</dbReference>
<accession>A0A2N0QQE8</accession>
<organism evidence="1 2">
    <name type="scientific">Rhizophagus irregularis</name>
    <dbReference type="NCBI Taxonomy" id="588596"/>
    <lineage>
        <taxon>Eukaryota</taxon>
        <taxon>Fungi</taxon>
        <taxon>Fungi incertae sedis</taxon>
        <taxon>Mucoromycota</taxon>
        <taxon>Glomeromycotina</taxon>
        <taxon>Glomeromycetes</taxon>
        <taxon>Glomerales</taxon>
        <taxon>Glomeraceae</taxon>
        <taxon>Rhizophagus</taxon>
    </lineage>
</organism>